<reference evidence="2 3" key="1">
    <citation type="journal article" date="2018" name="IMA Fungus">
        <title>IMA Genome-F 9: Draft genome sequence of Annulohypoxylon stygium, Aspergillus mulundensis, Berkeleyomyces basicola (syn. Thielaviopsis basicola), Ceratocystis smalleyi, two Cercospora beticola strains, Coleophoma cylindrospora, Fusarium fracticaudum, Phialophora cf. hyalina, and Morchella septimelata.</title>
        <authorList>
            <person name="Wingfield B.D."/>
            <person name="Bills G.F."/>
            <person name="Dong Y."/>
            <person name="Huang W."/>
            <person name="Nel W.J."/>
            <person name="Swalarsk-Parry B.S."/>
            <person name="Vaghefi N."/>
            <person name="Wilken P.M."/>
            <person name="An Z."/>
            <person name="de Beer Z.W."/>
            <person name="De Vos L."/>
            <person name="Chen L."/>
            <person name="Duong T.A."/>
            <person name="Gao Y."/>
            <person name="Hammerbacher A."/>
            <person name="Kikkert J.R."/>
            <person name="Li Y."/>
            <person name="Li H."/>
            <person name="Li K."/>
            <person name="Li Q."/>
            <person name="Liu X."/>
            <person name="Ma X."/>
            <person name="Naidoo K."/>
            <person name="Pethybridge S.J."/>
            <person name="Sun J."/>
            <person name="Steenkamp E.T."/>
            <person name="van der Nest M.A."/>
            <person name="van Wyk S."/>
            <person name="Wingfield M.J."/>
            <person name="Xiong C."/>
            <person name="Yue Q."/>
            <person name="Zhang X."/>
        </authorList>
    </citation>
    <scope>NUCLEOTIDE SEQUENCE [LARGE SCALE GENOMIC DNA]</scope>
    <source>
        <strain evidence="2 3">BP6252</strain>
    </source>
</reference>
<accession>A0A3D8QFV1</accession>
<gene>
    <name evidence="2" type="ORF">BP6252_12052</name>
</gene>
<keyword evidence="3" id="KW-1185">Reference proteome</keyword>
<protein>
    <submittedName>
        <fullName evidence="2">Uncharacterized protein</fullName>
    </submittedName>
</protein>
<evidence type="ECO:0000313" key="2">
    <source>
        <dbReference type="EMBL" id="RDW60669.1"/>
    </source>
</evidence>
<dbReference type="EMBL" id="PDLM01000015">
    <property type="protein sequence ID" value="RDW60669.1"/>
    <property type="molecule type" value="Genomic_DNA"/>
</dbReference>
<evidence type="ECO:0000256" key="1">
    <source>
        <dbReference type="SAM" id="MobiDB-lite"/>
    </source>
</evidence>
<sequence length="163" mass="18124">MAEDGEKLLSATYGLYKTVYGDYEAPTIFMHDAWKIVEQNKDPTLNSTTLVPAAAPPSKPTSLKFVPLEDLCGASLAKPEAVRTPASKAEPDLWGCLISTQETKRKLLNKSDRRKSASSNKNQISFDKRKTTITIEDDDGKVDDEEEVEFLPNTTKKRKTGCR</sequence>
<evidence type="ECO:0000313" key="3">
    <source>
        <dbReference type="Proteomes" id="UP000256645"/>
    </source>
</evidence>
<feature type="compositionally biased region" description="Acidic residues" evidence="1">
    <location>
        <begin position="135"/>
        <end position="149"/>
    </location>
</feature>
<organism evidence="2 3">
    <name type="scientific">Coleophoma cylindrospora</name>
    <dbReference type="NCBI Taxonomy" id="1849047"/>
    <lineage>
        <taxon>Eukaryota</taxon>
        <taxon>Fungi</taxon>
        <taxon>Dikarya</taxon>
        <taxon>Ascomycota</taxon>
        <taxon>Pezizomycotina</taxon>
        <taxon>Leotiomycetes</taxon>
        <taxon>Helotiales</taxon>
        <taxon>Dermateaceae</taxon>
        <taxon>Coleophoma</taxon>
    </lineage>
</organism>
<dbReference type="Proteomes" id="UP000256645">
    <property type="component" value="Unassembled WGS sequence"/>
</dbReference>
<proteinExistence type="predicted"/>
<dbReference type="AlphaFoldDB" id="A0A3D8QFV1"/>
<name>A0A3D8QFV1_9HELO</name>
<comment type="caution">
    <text evidence="2">The sequence shown here is derived from an EMBL/GenBank/DDBJ whole genome shotgun (WGS) entry which is preliminary data.</text>
</comment>
<feature type="region of interest" description="Disordered" evidence="1">
    <location>
        <begin position="107"/>
        <end position="163"/>
    </location>
</feature>